<evidence type="ECO:0000313" key="4">
    <source>
        <dbReference type="Proteomes" id="UP000293291"/>
    </source>
</evidence>
<feature type="domain" description="PASTA" evidence="2">
    <location>
        <begin position="83"/>
        <end position="145"/>
    </location>
</feature>
<name>A0A4Q2SIQ4_9ACTN</name>
<dbReference type="PROSITE" id="PS51178">
    <property type="entry name" value="PASTA"/>
    <property type="match status" value="1"/>
</dbReference>
<dbReference type="EMBL" id="SDWU01000001">
    <property type="protein sequence ID" value="RYC04963.1"/>
    <property type="molecule type" value="Genomic_DNA"/>
</dbReference>
<dbReference type="OrthoDB" id="3783570at2"/>
<dbReference type="CDD" id="cd06577">
    <property type="entry name" value="PASTA_pknB"/>
    <property type="match status" value="1"/>
</dbReference>
<evidence type="ECO:0000313" key="3">
    <source>
        <dbReference type="EMBL" id="RYC04963.1"/>
    </source>
</evidence>
<keyword evidence="4" id="KW-1185">Reference proteome</keyword>
<proteinExistence type="predicted"/>
<dbReference type="Proteomes" id="UP000293291">
    <property type="component" value="Unassembled WGS sequence"/>
</dbReference>
<dbReference type="InterPro" id="IPR005543">
    <property type="entry name" value="PASTA_dom"/>
</dbReference>
<feature type="compositionally biased region" description="Low complexity" evidence="1">
    <location>
        <begin position="58"/>
        <end position="73"/>
    </location>
</feature>
<organism evidence="3 4">
    <name type="scientific">Nocardioides ganghwensis</name>
    <dbReference type="NCBI Taxonomy" id="252230"/>
    <lineage>
        <taxon>Bacteria</taxon>
        <taxon>Bacillati</taxon>
        <taxon>Actinomycetota</taxon>
        <taxon>Actinomycetes</taxon>
        <taxon>Propionibacteriales</taxon>
        <taxon>Nocardioidaceae</taxon>
        <taxon>Nocardioides</taxon>
    </lineage>
</organism>
<evidence type="ECO:0000256" key="1">
    <source>
        <dbReference type="SAM" id="MobiDB-lite"/>
    </source>
</evidence>
<feature type="region of interest" description="Disordered" evidence="1">
    <location>
        <begin position="49"/>
        <end position="84"/>
    </location>
</feature>
<evidence type="ECO:0000259" key="2">
    <source>
        <dbReference type="PROSITE" id="PS51178"/>
    </source>
</evidence>
<accession>A0A4Q2SIQ4</accession>
<dbReference type="Pfam" id="PF03793">
    <property type="entry name" value="PASTA"/>
    <property type="match status" value="1"/>
</dbReference>
<comment type="caution">
    <text evidence="3">The sequence shown here is derived from an EMBL/GenBank/DDBJ whole genome shotgun (WGS) entry which is preliminary data.</text>
</comment>
<protein>
    <submittedName>
        <fullName evidence="3">PASTA domain-containing protein</fullName>
    </submittedName>
</protein>
<dbReference type="Gene3D" id="3.30.10.20">
    <property type="match status" value="1"/>
</dbReference>
<dbReference type="AlphaFoldDB" id="A0A4Q2SIQ4"/>
<gene>
    <name evidence="3" type="ORF">EUA07_00215</name>
</gene>
<feature type="region of interest" description="Disordered" evidence="1">
    <location>
        <begin position="1"/>
        <end position="28"/>
    </location>
</feature>
<sequence length="292" mass="30646">MPPRAPRPSRSPGVAGCSDVQRSGHVGRPTPVKHLAAIALMLLAGCSTPDESDRDVDPGVGATAATPAAPQDGTTGGADERRTPARVGVLVGARLREVREALTGQGLRLEVTSRVRCGAGVVLAQDPAPGTEVDRGATIGLVVARAPATATCTFPYAATALRRLEAWAREDEPAPELADRVRFLVANRPVRTLTAARAGDPAAWTLDVAYAERPDVRILDLLSSGPMADRDVPPFSCPVKSVALPADLVRRLPSSWSLVTRRPRACMEEAAVQVWTDGAGRITDVNVLLGSP</sequence>
<reference evidence="3 4" key="1">
    <citation type="submission" date="2019-01" db="EMBL/GenBank/DDBJ databases">
        <title>Novel species of Nocardioides.</title>
        <authorList>
            <person name="Liu Q."/>
            <person name="Xin Y.-H."/>
        </authorList>
    </citation>
    <scope>NUCLEOTIDE SEQUENCE [LARGE SCALE GENOMIC DNA]</scope>
    <source>
        <strain evidence="3 4">CGMCC 4.6875</strain>
    </source>
</reference>